<dbReference type="Proteomes" id="UP000800036">
    <property type="component" value="Unassembled WGS sequence"/>
</dbReference>
<accession>A0A6A5US97</accession>
<proteinExistence type="predicted"/>
<dbReference type="AlphaFoldDB" id="A0A6A5US97"/>
<feature type="non-terminal residue" evidence="1">
    <location>
        <position position="1"/>
    </location>
</feature>
<keyword evidence="2" id="KW-1185">Reference proteome</keyword>
<evidence type="ECO:0000313" key="2">
    <source>
        <dbReference type="Proteomes" id="UP000800036"/>
    </source>
</evidence>
<evidence type="ECO:0000313" key="1">
    <source>
        <dbReference type="EMBL" id="KAF1968063.1"/>
    </source>
</evidence>
<name>A0A6A5US97_9PLEO</name>
<sequence length="67" mass="8231">SYRYLREQFQHSTRTLHRAFHEVLTILRKNLYPKVVRPLEDEVPLRILILKTYSPFFNKCRRAVDRT</sequence>
<protein>
    <submittedName>
        <fullName evidence="1">Uncharacterized protein</fullName>
    </submittedName>
</protein>
<organism evidence="1 2">
    <name type="scientific">Bimuria novae-zelandiae CBS 107.79</name>
    <dbReference type="NCBI Taxonomy" id="1447943"/>
    <lineage>
        <taxon>Eukaryota</taxon>
        <taxon>Fungi</taxon>
        <taxon>Dikarya</taxon>
        <taxon>Ascomycota</taxon>
        <taxon>Pezizomycotina</taxon>
        <taxon>Dothideomycetes</taxon>
        <taxon>Pleosporomycetidae</taxon>
        <taxon>Pleosporales</taxon>
        <taxon>Massarineae</taxon>
        <taxon>Didymosphaeriaceae</taxon>
        <taxon>Bimuria</taxon>
    </lineage>
</organism>
<dbReference type="EMBL" id="ML976725">
    <property type="protein sequence ID" value="KAF1968063.1"/>
    <property type="molecule type" value="Genomic_DNA"/>
</dbReference>
<reference evidence="1" key="1">
    <citation type="journal article" date="2020" name="Stud. Mycol.">
        <title>101 Dothideomycetes genomes: a test case for predicting lifestyles and emergence of pathogens.</title>
        <authorList>
            <person name="Haridas S."/>
            <person name="Albert R."/>
            <person name="Binder M."/>
            <person name="Bloem J."/>
            <person name="Labutti K."/>
            <person name="Salamov A."/>
            <person name="Andreopoulos B."/>
            <person name="Baker S."/>
            <person name="Barry K."/>
            <person name="Bills G."/>
            <person name="Bluhm B."/>
            <person name="Cannon C."/>
            <person name="Castanera R."/>
            <person name="Culley D."/>
            <person name="Daum C."/>
            <person name="Ezra D."/>
            <person name="Gonzalez J."/>
            <person name="Henrissat B."/>
            <person name="Kuo A."/>
            <person name="Liang C."/>
            <person name="Lipzen A."/>
            <person name="Lutzoni F."/>
            <person name="Magnuson J."/>
            <person name="Mondo S."/>
            <person name="Nolan M."/>
            <person name="Ohm R."/>
            <person name="Pangilinan J."/>
            <person name="Park H.-J."/>
            <person name="Ramirez L."/>
            <person name="Alfaro M."/>
            <person name="Sun H."/>
            <person name="Tritt A."/>
            <person name="Yoshinaga Y."/>
            <person name="Zwiers L.-H."/>
            <person name="Turgeon B."/>
            <person name="Goodwin S."/>
            <person name="Spatafora J."/>
            <person name="Crous P."/>
            <person name="Grigoriev I."/>
        </authorList>
    </citation>
    <scope>NUCLEOTIDE SEQUENCE</scope>
    <source>
        <strain evidence="1">CBS 107.79</strain>
    </source>
</reference>
<dbReference type="OrthoDB" id="1681765at2759"/>
<gene>
    <name evidence="1" type="ORF">BU23DRAFT_481664</name>
</gene>